<evidence type="ECO:0000256" key="12">
    <source>
        <dbReference type="RuleBase" id="RU003357"/>
    </source>
</evidence>
<comment type="similarity">
    <text evidence="11 12">Belongs to the TonB-dependent receptor family.</text>
</comment>
<feature type="signal peptide" evidence="13">
    <location>
        <begin position="1"/>
        <end position="25"/>
    </location>
</feature>
<evidence type="ECO:0000313" key="17">
    <source>
        <dbReference type="Proteomes" id="UP000218934"/>
    </source>
</evidence>
<dbReference type="Gene3D" id="2.40.170.20">
    <property type="entry name" value="TonB-dependent receptor, beta-barrel domain"/>
    <property type="match status" value="1"/>
</dbReference>
<feature type="domain" description="TonB-dependent receptor plug" evidence="15">
    <location>
        <begin position="56"/>
        <end position="161"/>
    </location>
</feature>
<evidence type="ECO:0000256" key="4">
    <source>
        <dbReference type="ARBA" id="ARBA00022496"/>
    </source>
</evidence>
<dbReference type="CDD" id="cd01347">
    <property type="entry name" value="ligand_gated_channel"/>
    <property type="match status" value="1"/>
</dbReference>
<keyword evidence="6" id="KW-0408">Iron</keyword>
<dbReference type="Pfam" id="PF07715">
    <property type="entry name" value="Plug"/>
    <property type="match status" value="1"/>
</dbReference>
<gene>
    <name evidence="16" type="ORF">COO09_09105</name>
</gene>
<evidence type="ECO:0000256" key="1">
    <source>
        <dbReference type="ARBA" id="ARBA00004571"/>
    </source>
</evidence>
<protein>
    <submittedName>
        <fullName evidence="16">TonB-dependent receptor</fullName>
    </submittedName>
</protein>
<evidence type="ECO:0000259" key="14">
    <source>
        <dbReference type="Pfam" id="PF00593"/>
    </source>
</evidence>
<dbReference type="GO" id="GO:0009279">
    <property type="term" value="C:cell outer membrane"/>
    <property type="evidence" value="ECO:0007669"/>
    <property type="project" value="UniProtKB-SubCell"/>
</dbReference>
<keyword evidence="7" id="KW-0406">Ion transport</keyword>
<dbReference type="GO" id="GO:0006826">
    <property type="term" value="P:iron ion transport"/>
    <property type="evidence" value="ECO:0007669"/>
    <property type="project" value="UniProtKB-KW"/>
</dbReference>
<keyword evidence="16" id="KW-0675">Receptor</keyword>
<evidence type="ECO:0000256" key="5">
    <source>
        <dbReference type="ARBA" id="ARBA00022692"/>
    </source>
</evidence>
<dbReference type="PANTHER" id="PTHR32552">
    <property type="entry name" value="FERRICHROME IRON RECEPTOR-RELATED"/>
    <property type="match status" value="1"/>
</dbReference>
<evidence type="ECO:0000256" key="13">
    <source>
        <dbReference type="SAM" id="SignalP"/>
    </source>
</evidence>
<comment type="subcellular location">
    <subcellularLocation>
        <location evidence="1 11">Cell outer membrane</location>
        <topology evidence="1 11">Multi-pass membrane protein</topology>
    </subcellularLocation>
</comment>
<evidence type="ECO:0000313" key="16">
    <source>
        <dbReference type="EMBL" id="PCE42565.1"/>
    </source>
</evidence>
<name>A0A2A4FWL1_9SPHN</name>
<keyword evidence="10 11" id="KW-0998">Cell outer membrane</keyword>
<dbReference type="InterPro" id="IPR012910">
    <property type="entry name" value="Plug_dom"/>
</dbReference>
<dbReference type="InterPro" id="IPR000531">
    <property type="entry name" value="Beta-barrel_TonB"/>
</dbReference>
<evidence type="ECO:0000256" key="10">
    <source>
        <dbReference type="ARBA" id="ARBA00023237"/>
    </source>
</evidence>
<organism evidence="16 17">
    <name type="scientific">Rhizorhabdus dicambivorans</name>
    <dbReference type="NCBI Taxonomy" id="1850238"/>
    <lineage>
        <taxon>Bacteria</taxon>
        <taxon>Pseudomonadati</taxon>
        <taxon>Pseudomonadota</taxon>
        <taxon>Alphaproteobacteria</taxon>
        <taxon>Sphingomonadales</taxon>
        <taxon>Sphingomonadaceae</taxon>
        <taxon>Rhizorhabdus</taxon>
    </lineage>
</organism>
<evidence type="ECO:0000256" key="11">
    <source>
        <dbReference type="PROSITE-ProRule" id="PRU01360"/>
    </source>
</evidence>
<evidence type="ECO:0000256" key="2">
    <source>
        <dbReference type="ARBA" id="ARBA00022448"/>
    </source>
</evidence>
<sequence length="726" mass="77668">MMKASIVRLIVTTALATALPGQLFAQSGNGPADSAEVSADGVQDIVVTAQRRGESLQKVPIAVAAISGDSLVRSGISDVGSLPAVAPGLIMTMSRASVTPYLRGVGTQSGDIGGSGAVAIYVDGVNYAAPAAGLFALNNVERIEVIKGPQGTLFGRNATGGLIHIITRDPSFTPVLEANLGYGNYKTVTGSAYASTGLTDKLAVDLSVYGSHQGDGFGTNLVTGEDAYFRREIALRSKLLWKPADGTKLTLAGDYSNNHNDAGQVKTIAPGTRAIGGVPQRGSIYDTQINLPTKVRAPQWGVSLKIEQDLGAMALTSLSAFRYVKSRANFDQDVTPAPVIDAVFAEATDTFQQEITLGGSLDWLDYTGGVFYMNSSAKSLPIQIRSAALGAQRLDRFVNQGLSSYAVFAQGTAKITPSTRLTMGARYTIDKITVAGRDVAAGGNTAVTPGTNIRSANQDDSYKVPTWRVAIDQDLADGIMVYGSYSRGYKSAQYASQSFTAPPVRPEKMDAFEVGLKSSLFDRQLQLNLSAFHYNYRDIQLIIVQVGTPVIINAAGAKIKGLDFESTWVPRFANNHFTLRAAASFLDGHYTSFQNAPFYSPNPAGGLIVTRGDATGFDTIRSPKFSANVTADYKIPSSIGEFAVGATYFHSSRFNFDPDGHSVQRAYDLLTAQLTYTEPSERWWLRAWGKNLTKTKYYVSWTSQSLGDSIVPGAPRTYGVTIGYKM</sequence>
<accession>A0A2A4FWL1</accession>
<keyword evidence="9 11" id="KW-0472">Membrane</keyword>
<keyword evidence="4" id="KW-0410">Iron transport</keyword>
<dbReference type="Pfam" id="PF00593">
    <property type="entry name" value="TonB_dep_Rec_b-barrel"/>
    <property type="match status" value="1"/>
</dbReference>
<dbReference type="SUPFAM" id="SSF56935">
    <property type="entry name" value="Porins"/>
    <property type="match status" value="1"/>
</dbReference>
<reference evidence="16 17" key="1">
    <citation type="submission" date="2017-09" db="EMBL/GenBank/DDBJ databases">
        <title>The Catabolism of 3,6-Dichlorosalicylic acid is Initiated by the Cytochrome P450 Monooxygenase DsmABC in Rhizorhabdus dicambivorans Ndbn-20.</title>
        <authorList>
            <person name="Na L."/>
        </authorList>
    </citation>
    <scope>NUCLEOTIDE SEQUENCE [LARGE SCALE GENOMIC DNA]</scope>
    <source>
        <strain evidence="16 17">Ndbn-20m</strain>
    </source>
</reference>
<feature type="domain" description="TonB-dependent receptor-like beta-barrel" evidence="14">
    <location>
        <begin position="243"/>
        <end position="692"/>
    </location>
</feature>
<evidence type="ECO:0000256" key="3">
    <source>
        <dbReference type="ARBA" id="ARBA00022452"/>
    </source>
</evidence>
<dbReference type="InterPro" id="IPR036942">
    <property type="entry name" value="Beta-barrel_TonB_sf"/>
</dbReference>
<evidence type="ECO:0000256" key="7">
    <source>
        <dbReference type="ARBA" id="ARBA00023065"/>
    </source>
</evidence>
<dbReference type="AlphaFoldDB" id="A0A2A4FWL1"/>
<dbReference type="EMBL" id="NWUF01000007">
    <property type="protein sequence ID" value="PCE42565.1"/>
    <property type="molecule type" value="Genomic_DNA"/>
</dbReference>
<comment type="caution">
    <text evidence="16">The sequence shown here is derived from an EMBL/GenBank/DDBJ whole genome shotgun (WGS) entry which is preliminary data.</text>
</comment>
<keyword evidence="13" id="KW-0732">Signal</keyword>
<dbReference type="Proteomes" id="UP000218934">
    <property type="component" value="Unassembled WGS sequence"/>
</dbReference>
<proteinExistence type="inferred from homology"/>
<keyword evidence="3 11" id="KW-1134">Transmembrane beta strand</keyword>
<evidence type="ECO:0000256" key="8">
    <source>
        <dbReference type="ARBA" id="ARBA00023077"/>
    </source>
</evidence>
<feature type="chain" id="PRO_5013217923" evidence="13">
    <location>
        <begin position="26"/>
        <end position="726"/>
    </location>
</feature>
<keyword evidence="5 11" id="KW-0812">Transmembrane</keyword>
<dbReference type="PROSITE" id="PS52016">
    <property type="entry name" value="TONB_DEPENDENT_REC_3"/>
    <property type="match status" value="1"/>
</dbReference>
<keyword evidence="8 12" id="KW-0798">TonB box</keyword>
<keyword evidence="2 11" id="KW-0813">Transport</keyword>
<dbReference type="PANTHER" id="PTHR32552:SF81">
    <property type="entry name" value="TONB-DEPENDENT OUTER MEMBRANE RECEPTOR"/>
    <property type="match status" value="1"/>
</dbReference>
<dbReference type="InterPro" id="IPR039426">
    <property type="entry name" value="TonB-dep_rcpt-like"/>
</dbReference>
<keyword evidence="17" id="KW-1185">Reference proteome</keyword>
<evidence type="ECO:0000256" key="9">
    <source>
        <dbReference type="ARBA" id="ARBA00023136"/>
    </source>
</evidence>
<dbReference type="KEGG" id="rdi:CMV14_06975"/>
<evidence type="ECO:0000256" key="6">
    <source>
        <dbReference type="ARBA" id="ARBA00023004"/>
    </source>
</evidence>
<dbReference type="OrthoDB" id="7051185at2"/>
<evidence type="ECO:0000259" key="15">
    <source>
        <dbReference type="Pfam" id="PF07715"/>
    </source>
</evidence>